<accession>A0A7S2I945</accession>
<feature type="compositionally biased region" description="Basic residues" evidence="1">
    <location>
        <begin position="134"/>
        <end position="144"/>
    </location>
</feature>
<sequence>MAGKAAPRSPWDGFHLKVKNTFLEVEVVAPSVDGAESTTGLRRRASCPSLTTSLEYPWDAAPVSQLPPSAKPLKVRKPSMQGASFTKPVQALSWSLEEDDMSDSMIEAYSPGLIPGTGRNPASWEKTVGQSQKNKGKGRPCKGKRDRYKKLVIRMLSALDVNPNLDITQMELPPSLADNQALRQQLYNKVWGQMTLA</sequence>
<gene>
    <name evidence="2" type="ORF">AAND1436_LOCUS39696</name>
</gene>
<name>A0A7S2I945_9DINO</name>
<dbReference type="AlphaFoldDB" id="A0A7S2I945"/>
<dbReference type="EMBL" id="HBGQ01082991">
    <property type="protein sequence ID" value="CAD9512561.1"/>
    <property type="molecule type" value="Transcribed_RNA"/>
</dbReference>
<protein>
    <submittedName>
        <fullName evidence="2">Uncharacterized protein</fullName>
    </submittedName>
</protein>
<evidence type="ECO:0000256" key="1">
    <source>
        <dbReference type="SAM" id="MobiDB-lite"/>
    </source>
</evidence>
<organism evidence="2">
    <name type="scientific">Alexandrium andersonii</name>
    <dbReference type="NCBI Taxonomy" id="327968"/>
    <lineage>
        <taxon>Eukaryota</taxon>
        <taxon>Sar</taxon>
        <taxon>Alveolata</taxon>
        <taxon>Dinophyceae</taxon>
        <taxon>Gonyaulacales</taxon>
        <taxon>Pyrocystaceae</taxon>
        <taxon>Alexandrium</taxon>
    </lineage>
</organism>
<evidence type="ECO:0000313" key="2">
    <source>
        <dbReference type="EMBL" id="CAD9512561.1"/>
    </source>
</evidence>
<feature type="region of interest" description="Disordered" evidence="1">
    <location>
        <begin position="119"/>
        <end position="144"/>
    </location>
</feature>
<reference evidence="2" key="1">
    <citation type="submission" date="2021-01" db="EMBL/GenBank/DDBJ databases">
        <authorList>
            <person name="Corre E."/>
            <person name="Pelletier E."/>
            <person name="Niang G."/>
            <person name="Scheremetjew M."/>
            <person name="Finn R."/>
            <person name="Kale V."/>
            <person name="Holt S."/>
            <person name="Cochrane G."/>
            <person name="Meng A."/>
            <person name="Brown T."/>
            <person name="Cohen L."/>
        </authorList>
    </citation>
    <scope>NUCLEOTIDE SEQUENCE</scope>
    <source>
        <strain evidence="2">CCMP2222</strain>
    </source>
</reference>
<proteinExistence type="predicted"/>